<proteinExistence type="predicted"/>
<feature type="transmembrane region" description="Helical" evidence="1">
    <location>
        <begin position="95"/>
        <end position="114"/>
    </location>
</feature>
<keyword evidence="1" id="KW-1133">Transmembrane helix</keyword>
<accession>A0ABP7K1E7</accession>
<organism evidence="2 3">
    <name type="scientific">Leifsonia kafniensis</name>
    <dbReference type="NCBI Taxonomy" id="475957"/>
    <lineage>
        <taxon>Bacteria</taxon>
        <taxon>Bacillati</taxon>
        <taxon>Actinomycetota</taxon>
        <taxon>Actinomycetes</taxon>
        <taxon>Micrococcales</taxon>
        <taxon>Microbacteriaceae</taxon>
        <taxon>Leifsonia</taxon>
    </lineage>
</organism>
<sequence>MTTHALLIVASIRGYVPRSVLSMIGVAIATVLGPGLGAAISPMAIVAVLILLTSTNGPSRARFFSLGVFSTTALIAVLVLAVSLAFGLHESGHRALWASLVSLCLGVLLLVFGYRQWRSRPRRDTTSVAPRWMASLENTTQTKAFILGCMLSLANAKNIPLTISTFTAVVQHGATVSAGIVAVAVFAVLGSAGVILPLLAARFGGATMTGTLREAKGYLVEHNALILAIVFALLGAETIGKALGHIFG</sequence>
<comment type="caution">
    <text evidence="2">The sequence shown here is derived from an EMBL/GenBank/DDBJ whole genome shotgun (WGS) entry which is preliminary data.</text>
</comment>
<keyword evidence="1" id="KW-0472">Membrane</keyword>
<feature type="transmembrane region" description="Helical" evidence="1">
    <location>
        <begin position="20"/>
        <end position="51"/>
    </location>
</feature>
<reference evidence="3" key="1">
    <citation type="journal article" date="2019" name="Int. J. Syst. Evol. Microbiol.">
        <title>The Global Catalogue of Microorganisms (GCM) 10K type strain sequencing project: providing services to taxonomists for standard genome sequencing and annotation.</title>
        <authorList>
            <consortium name="The Broad Institute Genomics Platform"/>
            <consortium name="The Broad Institute Genome Sequencing Center for Infectious Disease"/>
            <person name="Wu L."/>
            <person name="Ma J."/>
        </authorList>
    </citation>
    <scope>NUCLEOTIDE SEQUENCE [LARGE SCALE GENOMIC DNA]</scope>
    <source>
        <strain evidence="3">JCM 17021</strain>
    </source>
</reference>
<dbReference type="Proteomes" id="UP001501803">
    <property type="component" value="Unassembled WGS sequence"/>
</dbReference>
<protein>
    <recommendedName>
        <fullName evidence="4">GAP family protein</fullName>
    </recommendedName>
</protein>
<dbReference type="RefSeq" id="WP_345061589.1">
    <property type="nucleotide sequence ID" value="NZ_BAABCN010000002.1"/>
</dbReference>
<feature type="transmembrane region" description="Helical" evidence="1">
    <location>
        <begin position="63"/>
        <end position="89"/>
    </location>
</feature>
<gene>
    <name evidence="2" type="ORF">GCM10022381_03060</name>
</gene>
<keyword evidence="1" id="KW-0812">Transmembrane</keyword>
<dbReference type="InterPro" id="IPR021315">
    <property type="entry name" value="Gap/Sap"/>
</dbReference>
<dbReference type="EMBL" id="BAABCN010000002">
    <property type="protein sequence ID" value="GAA3862235.1"/>
    <property type="molecule type" value="Genomic_DNA"/>
</dbReference>
<dbReference type="Pfam" id="PF11139">
    <property type="entry name" value="SfLAP"/>
    <property type="match status" value="1"/>
</dbReference>
<evidence type="ECO:0000256" key="1">
    <source>
        <dbReference type="SAM" id="Phobius"/>
    </source>
</evidence>
<evidence type="ECO:0000313" key="2">
    <source>
        <dbReference type="EMBL" id="GAA3862235.1"/>
    </source>
</evidence>
<evidence type="ECO:0008006" key="4">
    <source>
        <dbReference type="Google" id="ProtNLM"/>
    </source>
</evidence>
<feature type="transmembrane region" description="Helical" evidence="1">
    <location>
        <begin position="224"/>
        <end position="244"/>
    </location>
</feature>
<feature type="transmembrane region" description="Helical" evidence="1">
    <location>
        <begin position="180"/>
        <end position="204"/>
    </location>
</feature>
<evidence type="ECO:0000313" key="3">
    <source>
        <dbReference type="Proteomes" id="UP001501803"/>
    </source>
</evidence>
<name>A0ABP7K1E7_9MICO</name>
<keyword evidence="3" id="KW-1185">Reference proteome</keyword>